<evidence type="ECO:0000313" key="8">
    <source>
        <dbReference type="EMBL" id="GLV55348.1"/>
    </source>
</evidence>
<evidence type="ECO:0000256" key="3">
    <source>
        <dbReference type="ARBA" id="ARBA00023082"/>
    </source>
</evidence>
<comment type="similarity">
    <text evidence="1">Belongs to the sigma-70 factor family. ECF subfamily.</text>
</comment>
<dbReference type="InterPro" id="IPR039425">
    <property type="entry name" value="RNA_pol_sigma-70-like"/>
</dbReference>
<accession>A0ABQ6FM68</accession>
<keyword evidence="2" id="KW-0805">Transcription regulation</keyword>
<dbReference type="Pfam" id="PF04545">
    <property type="entry name" value="Sigma70_r4"/>
    <property type="match status" value="1"/>
</dbReference>
<sequence>MGVSSLEKDGRRRAVMDAIFREHFAEVHAFIFSRVRQPEAADDLTSMVFLKAFRWLLEDRGLRQVRSWLYSTARTTIADYWREQLITLPLDAIADSAAAPSGGTLDGRLQERVQDLLSQLPVREREVLLLRYLRGYSAAETGQALGLTAGHVRVLQLRALRQAARFEEMNDVKEERKLSHMQTVDFTCTEQGQRVLMLAKEEALALDHHYIGTEHLLLGILAEGSAAAPLLEQGTTLERVRAGLLFLVGRDQGDTQAEAPLTPYARQILACADQEARESGEQAIGPQHILYALQGADGEYGISYGMLQSLGVERRPGQLEQTIDEEVNRSALAQQELLVELYPTLSSEEELHLAHLVQQAEKDKRRAAYLNSSPDSSIAEEGKLAYFRLFMASQQLVLTAAREYMESCKDVGRLLEAGNKGLSYAIHKFGLKTQVPFRQYATHWIHLEIMESMFD</sequence>
<evidence type="ECO:0000256" key="6">
    <source>
        <dbReference type="PROSITE-ProRule" id="PRU01251"/>
    </source>
</evidence>
<evidence type="ECO:0000256" key="5">
    <source>
        <dbReference type="ARBA" id="ARBA00023163"/>
    </source>
</evidence>
<keyword evidence="9" id="KW-1185">Reference proteome</keyword>
<dbReference type="InterPro" id="IPR013325">
    <property type="entry name" value="RNA_pol_sigma_r2"/>
</dbReference>
<dbReference type="NCBIfam" id="TIGR02937">
    <property type="entry name" value="sigma70-ECF"/>
    <property type="match status" value="1"/>
</dbReference>
<dbReference type="InterPro" id="IPR007630">
    <property type="entry name" value="RNA_pol_sigma70_r4"/>
</dbReference>
<proteinExistence type="inferred from homology"/>
<dbReference type="CDD" id="cd06171">
    <property type="entry name" value="Sigma70_r4"/>
    <property type="match status" value="1"/>
</dbReference>
<dbReference type="Pfam" id="PF02861">
    <property type="entry name" value="Clp_N"/>
    <property type="match status" value="1"/>
</dbReference>
<dbReference type="SUPFAM" id="SSF88946">
    <property type="entry name" value="Sigma2 domain of RNA polymerase sigma factors"/>
    <property type="match status" value="2"/>
</dbReference>
<keyword evidence="6" id="KW-0677">Repeat</keyword>
<evidence type="ECO:0000256" key="1">
    <source>
        <dbReference type="ARBA" id="ARBA00010641"/>
    </source>
</evidence>
<organism evidence="8 9">
    <name type="scientific">Dictyobacter halimunensis</name>
    <dbReference type="NCBI Taxonomy" id="3026934"/>
    <lineage>
        <taxon>Bacteria</taxon>
        <taxon>Bacillati</taxon>
        <taxon>Chloroflexota</taxon>
        <taxon>Ktedonobacteria</taxon>
        <taxon>Ktedonobacterales</taxon>
        <taxon>Dictyobacteraceae</taxon>
        <taxon>Dictyobacter</taxon>
    </lineage>
</organism>
<keyword evidence="5" id="KW-0804">Transcription</keyword>
<dbReference type="InterPro" id="IPR014284">
    <property type="entry name" value="RNA_pol_sigma-70_dom"/>
</dbReference>
<dbReference type="InterPro" id="IPR004176">
    <property type="entry name" value="Clp_R_N"/>
</dbReference>
<comment type="caution">
    <text evidence="8">The sequence shown here is derived from an EMBL/GenBank/DDBJ whole genome shotgun (WGS) entry which is preliminary data.</text>
</comment>
<keyword evidence="3" id="KW-0731">Sigma factor</keyword>
<evidence type="ECO:0000313" key="9">
    <source>
        <dbReference type="Proteomes" id="UP001344906"/>
    </source>
</evidence>
<dbReference type="Proteomes" id="UP001344906">
    <property type="component" value="Unassembled WGS sequence"/>
</dbReference>
<dbReference type="Gene3D" id="1.10.10.10">
    <property type="entry name" value="Winged helix-like DNA-binding domain superfamily/Winged helix DNA-binding domain"/>
    <property type="match status" value="1"/>
</dbReference>
<keyword evidence="4" id="KW-0238">DNA-binding</keyword>
<name>A0ABQ6FM68_9CHLR</name>
<dbReference type="PANTHER" id="PTHR43133:SF52">
    <property type="entry name" value="ECF RNA POLYMERASE SIGMA FACTOR SIGL"/>
    <property type="match status" value="1"/>
</dbReference>
<gene>
    <name evidence="8" type="ORF">KDH_21950</name>
</gene>
<dbReference type="InterPro" id="IPR013324">
    <property type="entry name" value="RNA_pol_sigma_r3/r4-like"/>
</dbReference>
<dbReference type="PANTHER" id="PTHR43133">
    <property type="entry name" value="RNA POLYMERASE ECF-TYPE SIGMA FACTO"/>
    <property type="match status" value="1"/>
</dbReference>
<dbReference type="Gene3D" id="1.10.1780.10">
    <property type="entry name" value="Clp, N-terminal domain"/>
    <property type="match status" value="1"/>
</dbReference>
<dbReference type="InterPro" id="IPR007627">
    <property type="entry name" value="RNA_pol_sigma70_r2"/>
</dbReference>
<evidence type="ECO:0000259" key="7">
    <source>
        <dbReference type="PROSITE" id="PS51903"/>
    </source>
</evidence>
<dbReference type="PROSITE" id="PS51903">
    <property type="entry name" value="CLP_R"/>
    <property type="match status" value="1"/>
</dbReference>
<dbReference type="RefSeq" id="WP_338249607.1">
    <property type="nucleotide sequence ID" value="NZ_BSRI01000001.1"/>
</dbReference>
<evidence type="ECO:0000256" key="2">
    <source>
        <dbReference type="ARBA" id="ARBA00023015"/>
    </source>
</evidence>
<dbReference type="InterPro" id="IPR036388">
    <property type="entry name" value="WH-like_DNA-bd_sf"/>
</dbReference>
<feature type="domain" description="Clp R" evidence="7">
    <location>
        <begin position="184"/>
        <end position="330"/>
    </location>
</feature>
<dbReference type="Pfam" id="PF04542">
    <property type="entry name" value="Sigma70_r2"/>
    <property type="match status" value="1"/>
</dbReference>
<dbReference type="SUPFAM" id="SSF88659">
    <property type="entry name" value="Sigma3 and sigma4 domains of RNA polymerase sigma factors"/>
    <property type="match status" value="1"/>
</dbReference>
<evidence type="ECO:0000256" key="4">
    <source>
        <dbReference type="ARBA" id="ARBA00023125"/>
    </source>
</evidence>
<reference evidence="8 9" key="1">
    <citation type="submission" date="2023-02" db="EMBL/GenBank/DDBJ databases">
        <title>Dictyobacter halimunensis sp. nov., a new member of the class Ktedonobacteria from forest soil in a geothermal area.</title>
        <authorList>
            <person name="Rachmania M.K."/>
            <person name="Ningsih F."/>
            <person name="Sakai Y."/>
            <person name="Yabe S."/>
            <person name="Yokota A."/>
            <person name="Sjamsuridzal W."/>
        </authorList>
    </citation>
    <scope>NUCLEOTIDE SEQUENCE [LARGE SCALE GENOMIC DNA]</scope>
    <source>
        <strain evidence="8 9">S3.2.2.5</strain>
    </source>
</reference>
<dbReference type="SUPFAM" id="SSF81923">
    <property type="entry name" value="Double Clp-N motif"/>
    <property type="match status" value="1"/>
</dbReference>
<dbReference type="Gene3D" id="1.10.1740.10">
    <property type="match status" value="2"/>
</dbReference>
<dbReference type="EMBL" id="BSRI01000001">
    <property type="protein sequence ID" value="GLV55348.1"/>
    <property type="molecule type" value="Genomic_DNA"/>
</dbReference>
<protein>
    <recommendedName>
        <fullName evidence="7">Clp R domain-containing protein</fullName>
    </recommendedName>
</protein>
<dbReference type="InterPro" id="IPR036628">
    <property type="entry name" value="Clp_N_dom_sf"/>
</dbReference>